<dbReference type="Pfam" id="PF02655">
    <property type="entry name" value="ATP-grasp_3"/>
    <property type="match status" value="1"/>
</dbReference>
<organism evidence="2 3">
    <name type="scientific">Vibrio alginolyticus (strain ATCC 17749 / DSM 2171 / NBRC 15630 / NCIMB 1903 / NCTC 12160 / XII-53)</name>
    <dbReference type="NCBI Taxonomy" id="1219076"/>
    <lineage>
        <taxon>Bacteria</taxon>
        <taxon>Pseudomonadati</taxon>
        <taxon>Pseudomonadota</taxon>
        <taxon>Gammaproteobacteria</taxon>
        <taxon>Vibrionales</taxon>
        <taxon>Vibrionaceae</taxon>
        <taxon>Vibrio</taxon>
    </lineage>
</organism>
<dbReference type="AlphaFoldDB" id="A0A2I3C8K0"/>
<dbReference type="EMBL" id="CP006718">
    <property type="protein sequence ID" value="AGV17276.1"/>
    <property type="molecule type" value="Genomic_DNA"/>
</dbReference>
<dbReference type="HOGENOM" id="CLU_026180_0_0_6"/>
<proteinExistence type="predicted"/>
<evidence type="ECO:0000313" key="2">
    <source>
        <dbReference type="EMBL" id="AGV17276.1"/>
    </source>
</evidence>
<gene>
    <name evidence="2" type="ORF">N646_1443</name>
</gene>
<dbReference type="Proteomes" id="UP000016714">
    <property type="component" value="Chromosome 1"/>
</dbReference>
<dbReference type="Gene3D" id="3.30.470.20">
    <property type="entry name" value="ATP-grasp fold, B domain"/>
    <property type="match status" value="1"/>
</dbReference>
<feature type="domain" description="Carbamoyl phosphate synthase ATP-binding" evidence="1">
    <location>
        <begin position="258"/>
        <end position="265"/>
    </location>
</feature>
<dbReference type="Gene3D" id="3.40.50.20">
    <property type="match status" value="1"/>
</dbReference>
<dbReference type="InterPro" id="IPR005479">
    <property type="entry name" value="CPAse_ATP-bd"/>
</dbReference>
<dbReference type="PROSITE" id="PS00867">
    <property type="entry name" value="CPSASE_2"/>
    <property type="match status" value="1"/>
</dbReference>
<dbReference type="GO" id="GO:0005524">
    <property type="term" value="F:ATP binding"/>
    <property type="evidence" value="ECO:0007669"/>
    <property type="project" value="InterPro"/>
</dbReference>
<evidence type="ECO:0000313" key="3">
    <source>
        <dbReference type="Proteomes" id="UP000016714"/>
    </source>
</evidence>
<name>A0A2I3C8K0_VIBAX</name>
<reference evidence="2 3" key="1">
    <citation type="journal article" date="2015" name="Genome Announc.">
        <title>Complete genome sequence of Vibrio alginolyticus ATCC 17749.</title>
        <authorList>
            <person name="Liu X.F."/>
            <person name="Cao Y."/>
            <person name="Zhang H.L."/>
            <person name="Chen Y.J."/>
            <person name="Hu C.J."/>
        </authorList>
    </citation>
    <scope>NUCLEOTIDE SEQUENCE [LARGE SCALE GENOMIC DNA]</scope>
    <source>
        <strain evidence="3">ATCC 17749 / DSM 2171 / NBRC 15630 / NCIMB 1903 / NCTC 12160 / XII-53</strain>
    </source>
</reference>
<dbReference type="InterPro" id="IPR003806">
    <property type="entry name" value="ATP-grasp_PylC-type"/>
</dbReference>
<evidence type="ECO:0000259" key="1">
    <source>
        <dbReference type="PROSITE" id="PS00867"/>
    </source>
</evidence>
<dbReference type="KEGG" id="vag:N646_1443"/>
<dbReference type="NCBIfam" id="NF005315">
    <property type="entry name" value="PRK06849.1"/>
    <property type="match status" value="1"/>
</dbReference>
<sequence length="370" mass="41758">MRVLITGARAPVALEWATMCMHHGHEVILTDSLKKPLGSFLRGIESYIPTASPRFTFPTYQQQILKIITQMRIDIVIPTCEEVYYLAHVAKQCPEVDFFLPNVGLLNALHNKLTVFEQLQGLPEITLPKTRLVADKSEIEINKRTVLKPVYSRFGGQVIRDVTTQSISAATISPLFPWVQQQKIHGTPVCNYAIFEHGDLKAHQAYVPKYCVNGSAASAFQPISCERLDTFIAAFGKRHTYHGQVSFDFIKSQDELYVIECNPRATSGLHLLSSRCNQLLPNMEFTSPSEQRLHHLGPITLIAEGGLSLFKARTWLDWWSGVNVMQQHNLPVGSQIRSMFELLRLARQNKTKWSDASTVDIEWNGEALNS</sequence>
<dbReference type="RefSeq" id="WP_017820761.1">
    <property type="nucleotide sequence ID" value="NC_022349.1"/>
</dbReference>
<dbReference type="GO" id="GO:0046872">
    <property type="term" value="F:metal ion binding"/>
    <property type="evidence" value="ECO:0007669"/>
    <property type="project" value="InterPro"/>
</dbReference>
<protein>
    <recommendedName>
        <fullName evidence="1">Carbamoyl phosphate synthase ATP-binding domain-containing protein</fullName>
    </recommendedName>
</protein>
<accession>A0A2I3C8K0</accession>
<dbReference type="SUPFAM" id="SSF56059">
    <property type="entry name" value="Glutathione synthetase ATP-binding domain-like"/>
    <property type="match status" value="1"/>
</dbReference>